<evidence type="ECO:0000313" key="11">
    <source>
        <dbReference type="EMBL" id="MBB4907473.1"/>
    </source>
</evidence>
<keyword evidence="5" id="KW-0547">Nucleotide-binding</keyword>
<dbReference type="Pfam" id="PF02518">
    <property type="entry name" value="HATPase_c"/>
    <property type="match status" value="1"/>
</dbReference>
<keyword evidence="9" id="KW-1133">Transmembrane helix</keyword>
<evidence type="ECO:0000256" key="2">
    <source>
        <dbReference type="ARBA" id="ARBA00012438"/>
    </source>
</evidence>
<dbReference type="GO" id="GO:0046983">
    <property type="term" value="F:protein dimerization activity"/>
    <property type="evidence" value="ECO:0007669"/>
    <property type="project" value="InterPro"/>
</dbReference>
<dbReference type="GO" id="GO:0016020">
    <property type="term" value="C:membrane"/>
    <property type="evidence" value="ECO:0007669"/>
    <property type="project" value="InterPro"/>
</dbReference>
<dbReference type="InterPro" id="IPR011712">
    <property type="entry name" value="Sig_transdc_His_kin_sub3_dim/P"/>
</dbReference>
<evidence type="ECO:0000256" key="4">
    <source>
        <dbReference type="ARBA" id="ARBA00022679"/>
    </source>
</evidence>
<evidence type="ECO:0000259" key="10">
    <source>
        <dbReference type="PROSITE" id="PS50109"/>
    </source>
</evidence>
<dbReference type="InterPro" id="IPR003594">
    <property type="entry name" value="HATPase_dom"/>
</dbReference>
<dbReference type="SUPFAM" id="SSF55874">
    <property type="entry name" value="ATPase domain of HSP90 chaperone/DNA topoisomerase II/histidine kinase"/>
    <property type="match status" value="1"/>
</dbReference>
<dbReference type="GO" id="GO:0005524">
    <property type="term" value="F:ATP binding"/>
    <property type="evidence" value="ECO:0007669"/>
    <property type="project" value="UniProtKB-KW"/>
</dbReference>
<evidence type="ECO:0000313" key="12">
    <source>
        <dbReference type="Proteomes" id="UP000520767"/>
    </source>
</evidence>
<dbReference type="Proteomes" id="UP000520767">
    <property type="component" value="Unassembled WGS sequence"/>
</dbReference>
<feature type="transmembrane region" description="Helical" evidence="9">
    <location>
        <begin position="34"/>
        <end position="51"/>
    </location>
</feature>
<dbReference type="AlphaFoldDB" id="A0A7W7Q614"/>
<evidence type="ECO:0000256" key="7">
    <source>
        <dbReference type="ARBA" id="ARBA00022840"/>
    </source>
</evidence>
<feature type="domain" description="Histidine kinase" evidence="10">
    <location>
        <begin position="271"/>
        <end position="355"/>
    </location>
</feature>
<name>A0A7W7Q614_9PSEU</name>
<keyword evidence="8" id="KW-0902">Two-component regulatory system</keyword>
<feature type="transmembrane region" description="Helical" evidence="9">
    <location>
        <begin position="81"/>
        <end position="97"/>
    </location>
</feature>
<dbReference type="InterPro" id="IPR050482">
    <property type="entry name" value="Sensor_HK_TwoCompSys"/>
</dbReference>
<accession>A0A7W7Q614</accession>
<organism evidence="11 12">
    <name type="scientific">Actinophytocola algeriensis</name>
    <dbReference type="NCBI Taxonomy" id="1768010"/>
    <lineage>
        <taxon>Bacteria</taxon>
        <taxon>Bacillati</taxon>
        <taxon>Actinomycetota</taxon>
        <taxon>Actinomycetes</taxon>
        <taxon>Pseudonocardiales</taxon>
        <taxon>Pseudonocardiaceae</taxon>
    </lineage>
</organism>
<dbReference type="InterPro" id="IPR036890">
    <property type="entry name" value="HATPase_C_sf"/>
</dbReference>
<dbReference type="GO" id="GO:0000155">
    <property type="term" value="F:phosphorelay sensor kinase activity"/>
    <property type="evidence" value="ECO:0007669"/>
    <property type="project" value="InterPro"/>
</dbReference>
<evidence type="ECO:0000256" key="3">
    <source>
        <dbReference type="ARBA" id="ARBA00022553"/>
    </source>
</evidence>
<reference evidence="11 12" key="1">
    <citation type="submission" date="2020-08" db="EMBL/GenBank/DDBJ databases">
        <title>Genomic Encyclopedia of Type Strains, Phase III (KMG-III): the genomes of soil and plant-associated and newly described type strains.</title>
        <authorList>
            <person name="Whitman W."/>
        </authorList>
    </citation>
    <scope>NUCLEOTIDE SEQUENCE [LARGE SCALE GENOMIC DNA]</scope>
    <source>
        <strain evidence="11 12">CECT 8960</strain>
    </source>
</reference>
<dbReference type="Pfam" id="PF07730">
    <property type="entry name" value="HisKA_3"/>
    <property type="match status" value="1"/>
</dbReference>
<keyword evidence="9" id="KW-0472">Membrane</keyword>
<keyword evidence="12" id="KW-1185">Reference proteome</keyword>
<keyword evidence="4" id="KW-0808">Transferase</keyword>
<feature type="transmembrane region" description="Helical" evidence="9">
    <location>
        <begin position="131"/>
        <end position="151"/>
    </location>
</feature>
<evidence type="ECO:0000256" key="8">
    <source>
        <dbReference type="ARBA" id="ARBA00023012"/>
    </source>
</evidence>
<dbReference type="PANTHER" id="PTHR24421:SF10">
    <property type="entry name" value="NITRATE_NITRITE SENSOR PROTEIN NARQ"/>
    <property type="match status" value="1"/>
</dbReference>
<evidence type="ECO:0000256" key="6">
    <source>
        <dbReference type="ARBA" id="ARBA00022777"/>
    </source>
</evidence>
<keyword evidence="9" id="KW-0812">Transmembrane</keyword>
<keyword evidence="3" id="KW-0597">Phosphoprotein</keyword>
<dbReference type="PANTHER" id="PTHR24421">
    <property type="entry name" value="NITRATE/NITRITE SENSOR PROTEIN NARX-RELATED"/>
    <property type="match status" value="1"/>
</dbReference>
<evidence type="ECO:0000256" key="5">
    <source>
        <dbReference type="ARBA" id="ARBA00022741"/>
    </source>
</evidence>
<dbReference type="Gene3D" id="1.20.5.1930">
    <property type="match status" value="1"/>
</dbReference>
<keyword evidence="7" id="KW-0067">ATP-binding</keyword>
<dbReference type="EMBL" id="JACHJQ010000004">
    <property type="protein sequence ID" value="MBB4907473.1"/>
    <property type="molecule type" value="Genomic_DNA"/>
</dbReference>
<dbReference type="RefSeq" id="WP_184811666.1">
    <property type="nucleotide sequence ID" value="NZ_JACHJQ010000004.1"/>
</dbReference>
<dbReference type="InterPro" id="IPR005467">
    <property type="entry name" value="His_kinase_dom"/>
</dbReference>
<dbReference type="PROSITE" id="PS50109">
    <property type="entry name" value="HIS_KIN"/>
    <property type="match status" value="1"/>
</dbReference>
<dbReference type="Gene3D" id="3.30.565.10">
    <property type="entry name" value="Histidine kinase-like ATPase, C-terminal domain"/>
    <property type="match status" value="1"/>
</dbReference>
<feature type="transmembrane region" description="Helical" evidence="9">
    <location>
        <begin position="104"/>
        <end position="125"/>
    </location>
</feature>
<keyword evidence="6 11" id="KW-0418">Kinase</keyword>
<sequence>MTSFRWVSGAVYGIVLAAGLYYALAGLGDGNPPRLAGFVAGMAALFALDVVERRLDRAPVVFLVARLALFSSVAALDESGLSRALFVLVPFTAYLTFGRTAGLVLGGLCLALLAGGFAVWVPGWYRDATHLSDLLMFGMGLVLALAMAEVATRERRAAARIAELSAVTERNRLARDIHDSLGHHLTAIAIQLAKASAFRDRDPAAAEQALTDARDSAQRALRDVRTSVGALRSAPVTLRAALTELAGQDDRVTVHIDGAERDLDQATVTTLHRAAQEAVTNARRHGAATAVSVTVTYDPAGTRLVVTDDGRGFDPSADRAGFGLLGLRERAALVGGECIVDSRPGAGTSVTVLVP</sequence>
<comment type="catalytic activity">
    <reaction evidence="1">
        <text>ATP + protein L-histidine = ADP + protein N-phospho-L-histidine.</text>
        <dbReference type="EC" id="2.7.13.3"/>
    </reaction>
</comment>
<comment type="caution">
    <text evidence="11">The sequence shown here is derived from an EMBL/GenBank/DDBJ whole genome shotgun (WGS) entry which is preliminary data.</text>
</comment>
<gene>
    <name evidence="11" type="ORF">FHR82_003715</name>
</gene>
<dbReference type="EC" id="2.7.13.3" evidence="2"/>
<protein>
    <recommendedName>
        <fullName evidence="2">histidine kinase</fullName>
        <ecNumber evidence="2">2.7.13.3</ecNumber>
    </recommendedName>
</protein>
<evidence type="ECO:0000256" key="1">
    <source>
        <dbReference type="ARBA" id="ARBA00000085"/>
    </source>
</evidence>
<feature type="transmembrane region" description="Helical" evidence="9">
    <location>
        <begin position="58"/>
        <end position="75"/>
    </location>
</feature>
<feature type="transmembrane region" description="Helical" evidence="9">
    <location>
        <begin position="7"/>
        <end position="28"/>
    </location>
</feature>
<dbReference type="CDD" id="cd16917">
    <property type="entry name" value="HATPase_UhpB-NarQ-NarX-like"/>
    <property type="match status" value="1"/>
</dbReference>
<evidence type="ECO:0000256" key="9">
    <source>
        <dbReference type="SAM" id="Phobius"/>
    </source>
</evidence>
<dbReference type="SMART" id="SM00387">
    <property type="entry name" value="HATPase_c"/>
    <property type="match status" value="1"/>
</dbReference>
<proteinExistence type="predicted"/>